<sequence length="231" mass="25999">MTPISAELQQLQERSVEMEEHLLKLLQASRIIRSDRAASSRIMCGVAFEHAESIRMLITGGNFTSATGLLRLQFEALVRAMWLLHAAPDKVTARLMGEFNQETAKKADRLPMMTEMLNELEGKAPPEDMRLLLKFKDHSWKPLSSYVHGGIHVMHRHSQGYPTALIHQAIKASNYVSLMVSLNLVRLLGNNKLEELIVQIQRDYADCFLPSRTAKAAKRQKTSPENPPSTG</sequence>
<gene>
    <name evidence="1" type="ORF">VSS37_17915</name>
</gene>
<protein>
    <submittedName>
        <fullName evidence="1">Uncharacterized protein</fullName>
    </submittedName>
</protein>
<organism evidence="1 2">
    <name type="scientific">Candidatus Thiothrix phosphatis</name>
    <dbReference type="NCBI Taxonomy" id="3112415"/>
    <lineage>
        <taxon>Bacteria</taxon>
        <taxon>Pseudomonadati</taxon>
        <taxon>Pseudomonadota</taxon>
        <taxon>Gammaproteobacteria</taxon>
        <taxon>Thiotrichales</taxon>
        <taxon>Thiotrichaceae</taxon>
        <taxon>Thiothrix</taxon>
    </lineage>
</organism>
<reference evidence="1 2" key="2">
    <citation type="submission" date="2024-01" db="EMBL/GenBank/DDBJ databases">
        <authorList>
            <person name="Xie X."/>
        </authorList>
    </citation>
    <scope>NUCLEOTIDE SEQUENCE [LARGE SCALE GENOMIC DNA]</scope>
    <source>
        <strain evidence="1">SCUT-1</strain>
    </source>
</reference>
<keyword evidence="2" id="KW-1185">Reference proteome</keyword>
<dbReference type="EMBL" id="JAYMYJ010000145">
    <property type="protein sequence ID" value="MEB4592860.1"/>
    <property type="molecule type" value="Genomic_DNA"/>
</dbReference>
<proteinExistence type="predicted"/>
<reference evidence="2" key="1">
    <citation type="submission" date="2023-07" db="EMBL/GenBank/DDBJ databases">
        <title>The carbon used by Thiothrix.</title>
        <authorList>
            <person name="Chen L."/>
        </authorList>
    </citation>
    <scope>NUCLEOTIDE SEQUENCE [LARGE SCALE GENOMIC DNA]</scope>
</reference>
<evidence type="ECO:0000313" key="1">
    <source>
        <dbReference type="EMBL" id="MEB4592860.1"/>
    </source>
</evidence>
<dbReference type="Proteomes" id="UP001308005">
    <property type="component" value="Unassembled WGS sequence"/>
</dbReference>
<evidence type="ECO:0000313" key="2">
    <source>
        <dbReference type="Proteomes" id="UP001308005"/>
    </source>
</evidence>
<dbReference type="InterPro" id="IPR054257">
    <property type="entry name" value="DUF6988"/>
</dbReference>
<dbReference type="Pfam" id="PF22491">
    <property type="entry name" value="DUF6988"/>
    <property type="match status" value="1"/>
</dbReference>
<comment type="caution">
    <text evidence="1">The sequence shown here is derived from an EMBL/GenBank/DDBJ whole genome shotgun (WGS) entry which is preliminary data.</text>
</comment>
<accession>A0ABU6D1C1</accession>
<dbReference type="RefSeq" id="WP_324697384.1">
    <property type="nucleotide sequence ID" value="NZ_JAYMYJ010000145.1"/>
</dbReference>
<name>A0ABU6D1C1_9GAMM</name>